<dbReference type="EMBL" id="GISG01162104">
    <property type="protein sequence ID" value="MBA4649793.1"/>
    <property type="molecule type" value="Transcribed_RNA"/>
</dbReference>
<name>A0A7C8ZTD1_OPUST</name>
<organism evidence="1">
    <name type="scientific">Opuntia streptacantha</name>
    <name type="common">Prickly pear cactus</name>
    <name type="synonym">Opuntia cardona</name>
    <dbReference type="NCBI Taxonomy" id="393608"/>
    <lineage>
        <taxon>Eukaryota</taxon>
        <taxon>Viridiplantae</taxon>
        <taxon>Streptophyta</taxon>
        <taxon>Embryophyta</taxon>
        <taxon>Tracheophyta</taxon>
        <taxon>Spermatophyta</taxon>
        <taxon>Magnoliopsida</taxon>
        <taxon>eudicotyledons</taxon>
        <taxon>Gunneridae</taxon>
        <taxon>Pentapetalae</taxon>
        <taxon>Caryophyllales</taxon>
        <taxon>Cactineae</taxon>
        <taxon>Cactaceae</taxon>
        <taxon>Opuntioideae</taxon>
        <taxon>Opuntia</taxon>
    </lineage>
</organism>
<sequence length="121" mass="13225">MVGKFPTICSFSVPLRAVSMLSICSSFPCCSTLPRTTPLFFHQLRRCVIYSSFFSSLSSFYCMHPPGIPSGGSPRMLISCIVSVSLMGPLLYLSLSSAWKSGLFSIHLGATFRFHLLSVTS</sequence>
<reference evidence="1" key="1">
    <citation type="journal article" date="2013" name="J. Plant Res.">
        <title>Effect of fungi and light on seed germination of three Opuntia species from semiarid lands of central Mexico.</title>
        <authorList>
            <person name="Delgado-Sanchez P."/>
            <person name="Jimenez-Bremont J.F."/>
            <person name="Guerrero-Gonzalez Mde L."/>
            <person name="Flores J."/>
        </authorList>
    </citation>
    <scope>NUCLEOTIDE SEQUENCE</scope>
    <source>
        <tissue evidence="1">Cladode</tissue>
    </source>
</reference>
<accession>A0A7C8ZTD1</accession>
<reference evidence="1" key="2">
    <citation type="submission" date="2020-07" db="EMBL/GenBank/DDBJ databases">
        <authorList>
            <person name="Vera ALvarez R."/>
            <person name="Arias-Moreno D.M."/>
            <person name="Jimenez-Jacinto V."/>
            <person name="Jimenez-Bremont J.F."/>
            <person name="Swaminathan K."/>
            <person name="Moose S.P."/>
            <person name="Guerrero-Gonzalez M.L."/>
            <person name="Marino-Ramirez L."/>
            <person name="Landsman D."/>
            <person name="Rodriguez-Kessler M."/>
            <person name="Delgado-Sanchez P."/>
        </authorList>
    </citation>
    <scope>NUCLEOTIDE SEQUENCE</scope>
    <source>
        <tissue evidence="1">Cladode</tissue>
    </source>
</reference>
<evidence type="ECO:0000313" key="1">
    <source>
        <dbReference type="EMBL" id="MBA4649793.1"/>
    </source>
</evidence>
<dbReference type="AlphaFoldDB" id="A0A7C8ZTD1"/>
<proteinExistence type="predicted"/>
<protein>
    <submittedName>
        <fullName evidence="1">Uncharacterized protein</fullName>
    </submittedName>
</protein>